<evidence type="ECO:0000259" key="7">
    <source>
        <dbReference type="Pfam" id="PF24986"/>
    </source>
</evidence>
<proteinExistence type="inferred from homology"/>
<dbReference type="SUPFAM" id="SSF50447">
    <property type="entry name" value="Translation proteins"/>
    <property type="match status" value="1"/>
</dbReference>
<dbReference type="InterPro" id="IPR056792">
    <property type="entry name" value="PRC_RimM"/>
</dbReference>
<dbReference type="NCBIfam" id="TIGR02273">
    <property type="entry name" value="16S_RimM"/>
    <property type="match status" value="1"/>
</dbReference>
<dbReference type="PANTHER" id="PTHR33692:SF1">
    <property type="entry name" value="RIBOSOME MATURATION FACTOR RIMM"/>
    <property type="match status" value="1"/>
</dbReference>
<keyword evidence="3 5" id="KW-0698">rRNA processing</keyword>
<evidence type="ECO:0000256" key="5">
    <source>
        <dbReference type="HAMAP-Rule" id="MF_00014"/>
    </source>
</evidence>
<reference evidence="8 9" key="1">
    <citation type="journal article" date="2021" name="ISME Commun">
        <title>Automated analysis of genomic sequences facilitates high-throughput and comprehensive description of bacteria.</title>
        <authorList>
            <person name="Hitch T.C.A."/>
        </authorList>
    </citation>
    <scope>NUCLEOTIDE SEQUENCE [LARGE SCALE GENOMIC DNA]</scope>
    <source>
        <strain evidence="8 9">Sanger_31</strain>
    </source>
</reference>
<dbReference type="HAMAP" id="MF_00014">
    <property type="entry name" value="Ribosome_mat_RimM"/>
    <property type="match status" value="1"/>
</dbReference>
<evidence type="ECO:0000313" key="9">
    <source>
        <dbReference type="Proteomes" id="UP001208131"/>
    </source>
</evidence>
<gene>
    <name evidence="5 8" type="primary">rimM</name>
    <name evidence="8" type="ORF">OCV57_11555</name>
</gene>
<dbReference type="EMBL" id="JAOQJZ010000013">
    <property type="protein sequence ID" value="MCU6706557.1"/>
    <property type="molecule type" value="Genomic_DNA"/>
</dbReference>
<dbReference type="Pfam" id="PF01782">
    <property type="entry name" value="RimM"/>
    <property type="match status" value="1"/>
</dbReference>
<evidence type="ECO:0000256" key="2">
    <source>
        <dbReference type="ARBA" id="ARBA00022517"/>
    </source>
</evidence>
<dbReference type="PANTHER" id="PTHR33692">
    <property type="entry name" value="RIBOSOME MATURATION FACTOR RIMM"/>
    <property type="match status" value="1"/>
</dbReference>
<evidence type="ECO:0000256" key="1">
    <source>
        <dbReference type="ARBA" id="ARBA00022490"/>
    </source>
</evidence>
<dbReference type="InterPro" id="IPR036976">
    <property type="entry name" value="RimM_N_sf"/>
</dbReference>
<comment type="caution">
    <text evidence="8">The sequence shown here is derived from an EMBL/GenBank/DDBJ whole genome shotgun (WGS) entry which is preliminary data.</text>
</comment>
<comment type="function">
    <text evidence="5">An accessory protein needed during the final step in the assembly of 30S ribosomal subunit, possibly for assembly of the head region. Essential for efficient processing of 16S rRNA. May be needed both before and after RbfA during the maturation of 16S rRNA. It has affinity for free ribosomal 30S subunits but not for 70S ribosomes.</text>
</comment>
<dbReference type="InterPro" id="IPR011961">
    <property type="entry name" value="RimM"/>
</dbReference>
<keyword evidence="2 5" id="KW-0690">Ribosome biogenesis</keyword>
<dbReference type="Gene3D" id="2.30.30.240">
    <property type="entry name" value="PRC-barrel domain"/>
    <property type="match status" value="1"/>
</dbReference>
<dbReference type="GO" id="GO:0042274">
    <property type="term" value="P:ribosomal small subunit biogenesis"/>
    <property type="evidence" value="ECO:0007669"/>
    <property type="project" value="UniProtKB-UniRule"/>
</dbReference>
<dbReference type="GO" id="GO:0043022">
    <property type="term" value="F:ribosome binding"/>
    <property type="evidence" value="ECO:0007669"/>
    <property type="project" value="InterPro"/>
</dbReference>
<comment type="domain">
    <text evidence="5">The PRC barrel domain binds ribosomal protein uS19.</text>
</comment>
<feature type="domain" description="Ribosome maturation factor RimM PRC barrel" evidence="7">
    <location>
        <begin position="98"/>
        <end position="165"/>
    </location>
</feature>
<evidence type="ECO:0000256" key="4">
    <source>
        <dbReference type="ARBA" id="ARBA00023186"/>
    </source>
</evidence>
<keyword evidence="4 5" id="KW-0143">Chaperone</keyword>
<dbReference type="AlphaFoldDB" id="A0AAE3LL76"/>
<comment type="subunit">
    <text evidence="5">Binds ribosomal protein uS19.</text>
</comment>
<dbReference type="SUPFAM" id="SSF50346">
    <property type="entry name" value="PRC-barrel domain"/>
    <property type="match status" value="1"/>
</dbReference>
<dbReference type="InterPro" id="IPR002676">
    <property type="entry name" value="RimM_N"/>
</dbReference>
<dbReference type="RefSeq" id="WP_267301678.1">
    <property type="nucleotide sequence ID" value="NZ_JAOQJZ010000013.1"/>
</dbReference>
<keyword evidence="9" id="KW-1185">Reference proteome</keyword>
<accession>A0AAE3LL76</accession>
<dbReference type="Proteomes" id="UP001208131">
    <property type="component" value="Unassembled WGS sequence"/>
</dbReference>
<dbReference type="GO" id="GO:0005840">
    <property type="term" value="C:ribosome"/>
    <property type="evidence" value="ECO:0007669"/>
    <property type="project" value="InterPro"/>
</dbReference>
<feature type="domain" description="RimM N-terminal" evidence="6">
    <location>
        <begin position="9"/>
        <end position="87"/>
    </location>
</feature>
<protein>
    <recommendedName>
        <fullName evidence="5">Ribosome maturation factor RimM</fullName>
    </recommendedName>
</protein>
<sequence>MDVKKYLEAGKIVSVFGIKGEIKVQPWCDGPEFLCGFDTLYYKSGTPVEIERSRIAKNIVVMKVKGVDTVEEAQKLRNRVLYIDRDDVELDEGCYFVQDLIGLEVVDADSGESYGKITDVSQTGANDVYHITDEKGNVKLIPAIPEVVAETDIEGGVMKITPLEGLFD</sequence>
<dbReference type="Pfam" id="PF24986">
    <property type="entry name" value="PRC_RimM"/>
    <property type="match status" value="1"/>
</dbReference>
<dbReference type="Gene3D" id="2.40.30.60">
    <property type="entry name" value="RimM"/>
    <property type="match status" value="1"/>
</dbReference>
<comment type="similarity">
    <text evidence="5">Belongs to the RimM family.</text>
</comment>
<organism evidence="8 9">
    <name type="scientific">Hominimerdicola aceti</name>
    <dbReference type="NCBI Taxonomy" id="2981726"/>
    <lineage>
        <taxon>Bacteria</taxon>
        <taxon>Bacillati</taxon>
        <taxon>Bacillota</taxon>
        <taxon>Clostridia</taxon>
        <taxon>Eubacteriales</taxon>
        <taxon>Oscillospiraceae</taxon>
        <taxon>Hominimerdicola</taxon>
    </lineage>
</organism>
<evidence type="ECO:0000256" key="3">
    <source>
        <dbReference type="ARBA" id="ARBA00022552"/>
    </source>
</evidence>
<dbReference type="GO" id="GO:0005737">
    <property type="term" value="C:cytoplasm"/>
    <property type="evidence" value="ECO:0007669"/>
    <property type="project" value="UniProtKB-SubCell"/>
</dbReference>
<name>A0AAE3LL76_9FIRM</name>
<keyword evidence="1 5" id="KW-0963">Cytoplasm</keyword>
<comment type="subcellular location">
    <subcellularLocation>
        <location evidence="5">Cytoplasm</location>
    </subcellularLocation>
</comment>
<dbReference type="InterPro" id="IPR009000">
    <property type="entry name" value="Transl_B-barrel_sf"/>
</dbReference>
<dbReference type="InterPro" id="IPR011033">
    <property type="entry name" value="PRC_barrel-like_sf"/>
</dbReference>
<evidence type="ECO:0000313" key="8">
    <source>
        <dbReference type="EMBL" id="MCU6706557.1"/>
    </source>
</evidence>
<evidence type="ECO:0000259" key="6">
    <source>
        <dbReference type="Pfam" id="PF01782"/>
    </source>
</evidence>
<dbReference type="GO" id="GO:0006364">
    <property type="term" value="P:rRNA processing"/>
    <property type="evidence" value="ECO:0007669"/>
    <property type="project" value="UniProtKB-UniRule"/>
</dbReference>